<dbReference type="InterPro" id="IPR036396">
    <property type="entry name" value="Cyt_P450_sf"/>
</dbReference>
<dbReference type="GO" id="GO:0016705">
    <property type="term" value="F:oxidoreductase activity, acting on paired donors, with incorporation or reduction of molecular oxygen"/>
    <property type="evidence" value="ECO:0007669"/>
    <property type="project" value="InterPro"/>
</dbReference>
<proteinExistence type="inferred from homology"/>
<dbReference type="PANTHER" id="PTHR47955:SF8">
    <property type="entry name" value="CYTOCHROME P450 71D11-LIKE"/>
    <property type="match status" value="1"/>
</dbReference>
<keyword evidence="7" id="KW-0812">Transmembrane</keyword>
<keyword evidence="5" id="KW-0408">Iron</keyword>
<evidence type="ECO:0000256" key="5">
    <source>
        <dbReference type="ARBA" id="ARBA00023004"/>
    </source>
</evidence>
<dbReference type="GO" id="GO:0005506">
    <property type="term" value="F:iron ion binding"/>
    <property type="evidence" value="ECO:0007669"/>
    <property type="project" value="InterPro"/>
</dbReference>
<feature type="region of interest" description="Disordered" evidence="6">
    <location>
        <begin position="133"/>
        <end position="154"/>
    </location>
</feature>
<evidence type="ECO:0000313" key="8">
    <source>
        <dbReference type="EMBL" id="KAK6934568.1"/>
    </source>
</evidence>
<dbReference type="GO" id="GO:0020037">
    <property type="term" value="F:heme binding"/>
    <property type="evidence" value="ECO:0007669"/>
    <property type="project" value="InterPro"/>
</dbReference>
<evidence type="ECO:0000256" key="2">
    <source>
        <dbReference type="ARBA" id="ARBA00022617"/>
    </source>
</evidence>
<dbReference type="Gene3D" id="1.10.630.10">
    <property type="entry name" value="Cytochrome P450"/>
    <property type="match status" value="2"/>
</dbReference>
<dbReference type="SUPFAM" id="SSF48264">
    <property type="entry name" value="Cytochrome P450"/>
    <property type="match status" value="1"/>
</dbReference>
<feature type="compositionally biased region" description="Acidic residues" evidence="6">
    <location>
        <begin position="141"/>
        <end position="154"/>
    </location>
</feature>
<keyword evidence="9" id="KW-1185">Reference proteome</keyword>
<keyword evidence="3" id="KW-0479">Metal-binding</keyword>
<keyword evidence="7" id="KW-1133">Transmembrane helix</keyword>
<comment type="similarity">
    <text evidence="1">Belongs to the cytochrome P450 family.</text>
</comment>
<organism evidence="8 9">
    <name type="scientific">Dillenia turbinata</name>
    <dbReference type="NCBI Taxonomy" id="194707"/>
    <lineage>
        <taxon>Eukaryota</taxon>
        <taxon>Viridiplantae</taxon>
        <taxon>Streptophyta</taxon>
        <taxon>Embryophyta</taxon>
        <taxon>Tracheophyta</taxon>
        <taxon>Spermatophyta</taxon>
        <taxon>Magnoliopsida</taxon>
        <taxon>eudicotyledons</taxon>
        <taxon>Gunneridae</taxon>
        <taxon>Pentapetalae</taxon>
        <taxon>Dilleniales</taxon>
        <taxon>Dilleniaceae</taxon>
        <taxon>Dillenia</taxon>
    </lineage>
</organism>
<name>A0AAN8VGD7_9MAGN</name>
<dbReference type="PANTHER" id="PTHR47955">
    <property type="entry name" value="CYTOCHROME P450 FAMILY 71 PROTEIN"/>
    <property type="match status" value="1"/>
</dbReference>
<dbReference type="GO" id="GO:0004497">
    <property type="term" value="F:monooxygenase activity"/>
    <property type="evidence" value="ECO:0007669"/>
    <property type="project" value="InterPro"/>
</dbReference>
<evidence type="ECO:0000256" key="6">
    <source>
        <dbReference type="SAM" id="MobiDB-lite"/>
    </source>
</evidence>
<evidence type="ECO:0000256" key="1">
    <source>
        <dbReference type="ARBA" id="ARBA00010617"/>
    </source>
</evidence>
<evidence type="ECO:0000256" key="3">
    <source>
        <dbReference type="ARBA" id="ARBA00022723"/>
    </source>
</evidence>
<evidence type="ECO:0000256" key="7">
    <source>
        <dbReference type="SAM" id="Phobius"/>
    </source>
</evidence>
<reference evidence="8 9" key="1">
    <citation type="submission" date="2023-12" db="EMBL/GenBank/DDBJ databases">
        <title>A high-quality genome assembly for Dillenia turbinata (Dilleniales).</title>
        <authorList>
            <person name="Chanderbali A."/>
        </authorList>
    </citation>
    <scope>NUCLEOTIDE SEQUENCE [LARGE SCALE GENOMIC DNA]</scope>
    <source>
        <strain evidence="8">LSX21</strain>
        <tissue evidence="8">Leaf</tissue>
    </source>
</reference>
<evidence type="ECO:0000256" key="4">
    <source>
        <dbReference type="ARBA" id="ARBA00023002"/>
    </source>
</evidence>
<keyword evidence="7" id="KW-0472">Membrane</keyword>
<comment type="caution">
    <text evidence="8">The sequence shown here is derived from an EMBL/GenBank/DDBJ whole genome shotgun (WGS) entry which is preliminary data.</text>
</comment>
<protein>
    <submittedName>
        <fullName evidence="8">Uncharacterized protein</fullName>
    </submittedName>
</protein>
<feature type="transmembrane region" description="Helical" evidence="7">
    <location>
        <begin position="6"/>
        <end position="24"/>
    </location>
</feature>
<keyword evidence="2" id="KW-0349">Heme</keyword>
<gene>
    <name evidence="8" type="ORF">RJ641_034723</name>
</gene>
<dbReference type="EMBL" id="JBAMMX010000008">
    <property type="protein sequence ID" value="KAK6934568.1"/>
    <property type="molecule type" value="Genomic_DNA"/>
</dbReference>
<sequence>MELNFLSFPALLTFILFFITALKLKTVSKYSSQNLPPGPPKIPFLGNIHNLVGSLPHRKLRDLAQKYGSLMHLKLGELSVMEVMEIASGFCLADIFPSLTWLHVMSGERQRMGKAHEKIDKMLEDIIGAHKASRVRKEKSDGEEEEEEEEEGEEDLVNVLLRVQEQDALAFPLTTENVKAIVMTIILRHGLANTVPDLHRKAACEEYARINARKCDFRQYE</sequence>
<dbReference type="AlphaFoldDB" id="A0AAN8VGD7"/>
<accession>A0AAN8VGD7</accession>
<evidence type="ECO:0000313" key="9">
    <source>
        <dbReference type="Proteomes" id="UP001370490"/>
    </source>
</evidence>
<keyword evidence="4" id="KW-0560">Oxidoreductase</keyword>
<dbReference type="Proteomes" id="UP001370490">
    <property type="component" value="Unassembled WGS sequence"/>
</dbReference>